<dbReference type="Proteomes" id="UP000634136">
    <property type="component" value="Unassembled WGS sequence"/>
</dbReference>
<comment type="caution">
    <text evidence="2">The sequence shown here is derived from an EMBL/GenBank/DDBJ whole genome shotgun (WGS) entry which is preliminary data.</text>
</comment>
<reference evidence="2" key="1">
    <citation type="submission" date="2020-09" db="EMBL/GenBank/DDBJ databases">
        <title>Genome-Enabled Discovery of Anthraquinone Biosynthesis in Senna tora.</title>
        <authorList>
            <person name="Kang S.-H."/>
            <person name="Pandey R.P."/>
            <person name="Lee C.-M."/>
            <person name="Sim J.-S."/>
            <person name="Jeong J.-T."/>
            <person name="Choi B.-S."/>
            <person name="Jung M."/>
            <person name="Ginzburg D."/>
            <person name="Zhao K."/>
            <person name="Won S.Y."/>
            <person name="Oh T.-J."/>
            <person name="Yu Y."/>
            <person name="Kim N.-H."/>
            <person name="Lee O.R."/>
            <person name="Lee T.-H."/>
            <person name="Bashyal P."/>
            <person name="Kim T.-S."/>
            <person name="Lee W.-H."/>
            <person name="Kawkins C."/>
            <person name="Kim C.-K."/>
            <person name="Kim J.S."/>
            <person name="Ahn B.O."/>
            <person name="Rhee S.Y."/>
            <person name="Sohng J.K."/>
        </authorList>
    </citation>
    <scope>NUCLEOTIDE SEQUENCE</scope>
    <source>
        <tissue evidence="2">Leaf</tissue>
    </source>
</reference>
<organism evidence="2 3">
    <name type="scientific">Senna tora</name>
    <dbReference type="NCBI Taxonomy" id="362788"/>
    <lineage>
        <taxon>Eukaryota</taxon>
        <taxon>Viridiplantae</taxon>
        <taxon>Streptophyta</taxon>
        <taxon>Embryophyta</taxon>
        <taxon>Tracheophyta</taxon>
        <taxon>Spermatophyta</taxon>
        <taxon>Magnoliopsida</taxon>
        <taxon>eudicotyledons</taxon>
        <taxon>Gunneridae</taxon>
        <taxon>Pentapetalae</taxon>
        <taxon>rosids</taxon>
        <taxon>fabids</taxon>
        <taxon>Fabales</taxon>
        <taxon>Fabaceae</taxon>
        <taxon>Caesalpinioideae</taxon>
        <taxon>Cassia clade</taxon>
        <taxon>Senna</taxon>
    </lineage>
</organism>
<gene>
    <name evidence="2" type="ORF">G2W53_034275</name>
</gene>
<dbReference type="AlphaFoldDB" id="A0A834TAS1"/>
<accession>A0A834TAS1</accession>
<evidence type="ECO:0000313" key="3">
    <source>
        <dbReference type="Proteomes" id="UP000634136"/>
    </source>
</evidence>
<keyword evidence="3" id="KW-1185">Reference proteome</keyword>
<proteinExistence type="predicted"/>
<feature type="region of interest" description="Disordered" evidence="1">
    <location>
        <begin position="1"/>
        <end position="20"/>
    </location>
</feature>
<protein>
    <submittedName>
        <fullName evidence="2">Uncharacterized protein</fullName>
    </submittedName>
</protein>
<evidence type="ECO:0000313" key="2">
    <source>
        <dbReference type="EMBL" id="KAF7813299.1"/>
    </source>
</evidence>
<name>A0A834TAS1_9FABA</name>
<sequence length="20" mass="2229">MDGVLRLKTRGNNEDEVDAP</sequence>
<dbReference type="EMBL" id="JAAIUW010000010">
    <property type="protein sequence ID" value="KAF7813299.1"/>
    <property type="molecule type" value="Genomic_DNA"/>
</dbReference>
<evidence type="ECO:0000256" key="1">
    <source>
        <dbReference type="SAM" id="MobiDB-lite"/>
    </source>
</evidence>